<keyword evidence="5 11" id="KW-0444">Lipid biosynthesis</keyword>
<dbReference type="GO" id="GO:0005886">
    <property type="term" value="C:plasma membrane"/>
    <property type="evidence" value="ECO:0007669"/>
    <property type="project" value="TreeGrafter"/>
</dbReference>
<evidence type="ECO:0000313" key="15">
    <source>
        <dbReference type="Proteomes" id="UP000186218"/>
    </source>
</evidence>
<dbReference type="STRING" id="1344003.SAMN05445060_3109"/>
<feature type="domain" description="O-acyltransferase WSD1 C-terminal" evidence="13">
    <location>
        <begin position="339"/>
        <end position="477"/>
    </location>
</feature>
<comment type="catalytic activity">
    <reaction evidence="10 11">
        <text>an acyl-CoA + a 1,2-diacyl-sn-glycerol = a triacyl-sn-glycerol + CoA</text>
        <dbReference type="Rhea" id="RHEA:10868"/>
        <dbReference type="ChEBI" id="CHEBI:17815"/>
        <dbReference type="ChEBI" id="CHEBI:57287"/>
        <dbReference type="ChEBI" id="CHEBI:58342"/>
        <dbReference type="ChEBI" id="CHEBI:64615"/>
        <dbReference type="EC" id="2.3.1.20"/>
    </reaction>
</comment>
<evidence type="ECO:0000256" key="9">
    <source>
        <dbReference type="ARBA" id="ARBA00023315"/>
    </source>
</evidence>
<dbReference type="PANTHER" id="PTHR31650">
    <property type="entry name" value="O-ACYLTRANSFERASE (WSD1-LIKE) FAMILY PROTEIN"/>
    <property type="match status" value="1"/>
</dbReference>
<dbReference type="EMBL" id="FTNT01000009">
    <property type="protein sequence ID" value="SIS15760.1"/>
    <property type="molecule type" value="Genomic_DNA"/>
</dbReference>
<evidence type="ECO:0000256" key="8">
    <source>
        <dbReference type="ARBA" id="ARBA00023098"/>
    </source>
</evidence>
<evidence type="ECO:0000256" key="6">
    <source>
        <dbReference type="ARBA" id="ARBA00022679"/>
    </source>
</evidence>
<evidence type="ECO:0000256" key="3">
    <source>
        <dbReference type="ARBA" id="ARBA00009587"/>
    </source>
</evidence>
<dbReference type="NCBIfam" id="TIGR02946">
    <property type="entry name" value="acyl_WS_DGAT"/>
    <property type="match status" value="1"/>
</dbReference>
<accession>A0A1N7GT86</accession>
<dbReference type="GO" id="GO:0006071">
    <property type="term" value="P:glycerol metabolic process"/>
    <property type="evidence" value="ECO:0007669"/>
    <property type="project" value="UniProtKB-KW"/>
</dbReference>
<comment type="pathway">
    <text evidence="1 11">Glycerolipid metabolism; triacylglycerol biosynthesis.</text>
</comment>
<dbReference type="Proteomes" id="UP000186218">
    <property type="component" value="Unassembled WGS sequence"/>
</dbReference>
<dbReference type="GO" id="GO:0019432">
    <property type="term" value="P:triglyceride biosynthetic process"/>
    <property type="evidence" value="ECO:0007669"/>
    <property type="project" value="UniProtKB-UniPathway"/>
</dbReference>
<comment type="pathway">
    <text evidence="2">Lipid metabolism.</text>
</comment>
<reference evidence="14 15" key="1">
    <citation type="submission" date="2017-01" db="EMBL/GenBank/DDBJ databases">
        <authorList>
            <person name="Mah S.A."/>
            <person name="Swanson W.J."/>
            <person name="Moy G.W."/>
            <person name="Vacquier V.D."/>
        </authorList>
    </citation>
    <scope>NUCLEOTIDE SEQUENCE [LARGE SCALE GENOMIC DNA]</scope>
    <source>
        <strain evidence="14 15">CPCC 203464</strain>
    </source>
</reference>
<dbReference type="SUPFAM" id="SSF52777">
    <property type="entry name" value="CoA-dependent acyltransferases"/>
    <property type="match status" value="1"/>
</dbReference>
<protein>
    <recommendedName>
        <fullName evidence="4 11">Diacylglycerol O-acyltransferase</fullName>
        <ecNumber evidence="4 11">2.3.1.20</ecNumber>
    </recommendedName>
</protein>
<gene>
    <name evidence="14" type="ORF">SAMN05445060_3109</name>
</gene>
<evidence type="ECO:0000256" key="11">
    <source>
        <dbReference type="RuleBase" id="RU361241"/>
    </source>
</evidence>
<dbReference type="GO" id="GO:0051701">
    <property type="term" value="P:biological process involved in interaction with host"/>
    <property type="evidence" value="ECO:0007669"/>
    <property type="project" value="TreeGrafter"/>
</dbReference>
<evidence type="ECO:0000259" key="13">
    <source>
        <dbReference type="Pfam" id="PF06974"/>
    </source>
</evidence>
<dbReference type="GO" id="GO:0071731">
    <property type="term" value="P:response to nitric oxide"/>
    <property type="evidence" value="ECO:0007669"/>
    <property type="project" value="TreeGrafter"/>
</dbReference>
<dbReference type="InterPro" id="IPR045034">
    <property type="entry name" value="O-acyltransferase_WSD1-like"/>
</dbReference>
<dbReference type="InterPro" id="IPR014292">
    <property type="entry name" value="Acyl_transf_WS/DGAT"/>
</dbReference>
<dbReference type="UniPathway" id="UPA00282"/>
<evidence type="ECO:0000313" key="14">
    <source>
        <dbReference type="EMBL" id="SIS15760.1"/>
    </source>
</evidence>
<evidence type="ECO:0000256" key="7">
    <source>
        <dbReference type="ARBA" id="ARBA00022798"/>
    </source>
</evidence>
<comment type="similarity">
    <text evidence="3 11">Belongs to the long-chain O-acyltransferase family.</text>
</comment>
<evidence type="ECO:0000256" key="4">
    <source>
        <dbReference type="ARBA" id="ARBA00013244"/>
    </source>
</evidence>
<keyword evidence="15" id="KW-1185">Reference proteome</keyword>
<name>A0A1N7GT86_9NOCA</name>
<dbReference type="Pfam" id="PF03007">
    <property type="entry name" value="WS_DGAT_cat"/>
    <property type="match status" value="1"/>
</dbReference>
<dbReference type="EC" id="2.3.1.20" evidence="4 11"/>
<keyword evidence="9 11" id="KW-0012">Acyltransferase</keyword>
<evidence type="ECO:0000259" key="12">
    <source>
        <dbReference type="Pfam" id="PF03007"/>
    </source>
</evidence>
<dbReference type="PANTHER" id="PTHR31650:SF1">
    <property type="entry name" value="WAX ESTER SYNTHASE_DIACYLGLYCEROL ACYLTRANSFERASE 4-RELATED"/>
    <property type="match status" value="1"/>
</dbReference>
<keyword evidence="7 11" id="KW-0319">Glycerol metabolism</keyword>
<keyword evidence="6 11" id="KW-0808">Transferase</keyword>
<dbReference type="GO" id="GO:0004144">
    <property type="term" value="F:diacylglycerol O-acyltransferase activity"/>
    <property type="evidence" value="ECO:0007669"/>
    <property type="project" value="UniProtKB-EC"/>
</dbReference>
<evidence type="ECO:0000256" key="1">
    <source>
        <dbReference type="ARBA" id="ARBA00004771"/>
    </source>
</evidence>
<dbReference type="AlphaFoldDB" id="A0A1N7GT86"/>
<proteinExistence type="inferred from homology"/>
<organism evidence="14 15">
    <name type="scientific">Williamsia sterculiae</name>
    <dbReference type="NCBI Taxonomy" id="1344003"/>
    <lineage>
        <taxon>Bacteria</taxon>
        <taxon>Bacillati</taxon>
        <taxon>Actinomycetota</taxon>
        <taxon>Actinomycetes</taxon>
        <taxon>Mycobacteriales</taxon>
        <taxon>Nocardiaceae</taxon>
        <taxon>Williamsia</taxon>
    </lineage>
</organism>
<evidence type="ECO:0000256" key="5">
    <source>
        <dbReference type="ARBA" id="ARBA00022516"/>
    </source>
</evidence>
<dbReference type="InterPro" id="IPR009721">
    <property type="entry name" value="O-acyltransferase_WSD1_C"/>
</dbReference>
<dbReference type="Pfam" id="PF06974">
    <property type="entry name" value="WS_DGAT_C"/>
    <property type="match status" value="1"/>
</dbReference>
<evidence type="ECO:0000256" key="10">
    <source>
        <dbReference type="ARBA" id="ARBA00048109"/>
    </source>
</evidence>
<dbReference type="GO" id="GO:0001666">
    <property type="term" value="P:response to hypoxia"/>
    <property type="evidence" value="ECO:0007669"/>
    <property type="project" value="TreeGrafter"/>
</dbReference>
<feature type="domain" description="O-acyltransferase WSD1-like N-terminal" evidence="12">
    <location>
        <begin position="7"/>
        <end position="282"/>
    </location>
</feature>
<keyword evidence="8 11" id="KW-0443">Lipid metabolism</keyword>
<dbReference type="InterPro" id="IPR004255">
    <property type="entry name" value="O-acyltransferase_WSD1_N"/>
</dbReference>
<evidence type="ECO:0000256" key="2">
    <source>
        <dbReference type="ARBA" id="ARBA00005189"/>
    </source>
</evidence>
<sequence length="483" mass="52929">MPVVTRLSAQDAALYYLDESGASCQIGSLLILDRETAEQDSAGTATGGLDYQQLLRTVEERLQLIPRYRQRIREVAFGLGRPVWVDDSDFDITYHVRRSALPSPGADDQLHDLIARLMSRPLDRRRPLWEMYLVEGLADNRIAVLSKTHQAMIDGAESLEINQAIVDDTRRPTPMPEDLWLPTRVSGDTELVVGAVTEFLARPWEVVDSMRAASGRVSVLGSVVAGGLRRVGAVLQLATDGAPDSPLNGSTTSTRRFTVGSFPLEKCRVIAERQGCSVNDVVLAVLAGALRRWLLSRSQVVEASTTVRAMVPLSAYADDLDRVAVTNDTEWTAAGLAGFVTDLPVGEPNATVRLAQIAHLTDRHAHSMRRAAGGRTWVVEMSPATFHAMSSRAAATMSRRRFNLPISIARGPRTAQYVHGTEILAIYPVPAVVRQRGLSIGLTSYNGRVLVAFNADRDVMWDLGVMPDFLTESFDELSTRSAR</sequence>
<dbReference type="RefSeq" id="WP_327201588.1">
    <property type="nucleotide sequence ID" value="NZ_FTNT01000009.1"/>
</dbReference>